<protein>
    <recommendedName>
        <fullName evidence="3">Transposase</fullName>
    </recommendedName>
</protein>
<evidence type="ECO:0000313" key="2">
    <source>
        <dbReference type="EMBL" id="WTW71196.1"/>
    </source>
</evidence>
<feature type="region of interest" description="Disordered" evidence="1">
    <location>
        <begin position="14"/>
        <end position="33"/>
    </location>
</feature>
<dbReference type="EMBL" id="CP108313">
    <property type="protein sequence ID" value="WTW71196.1"/>
    <property type="molecule type" value="Genomic_DNA"/>
</dbReference>
<dbReference type="AlphaFoldDB" id="A0AAU2VUK1"/>
<name>A0AAU2VUK1_9ACTN</name>
<gene>
    <name evidence="2" type="ORF">OG398_24465</name>
</gene>
<evidence type="ECO:0000256" key="1">
    <source>
        <dbReference type="SAM" id="MobiDB-lite"/>
    </source>
</evidence>
<sequence length="96" mass="10730">MKHVIDWLFGPLRRSMKPPPQLRPLPPPFPARPRSGAIALADARLAAAPGPYSPAAWARWERAANRERRARRTVWWLAAHGDCARKGLIHGVVVGR</sequence>
<accession>A0AAU2VUK1</accession>
<feature type="compositionally biased region" description="Pro residues" evidence="1">
    <location>
        <begin position="17"/>
        <end position="31"/>
    </location>
</feature>
<reference evidence="2" key="1">
    <citation type="submission" date="2022-10" db="EMBL/GenBank/DDBJ databases">
        <title>The complete genomes of actinobacterial strains from the NBC collection.</title>
        <authorList>
            <person name="Joergensen T.S."/>
            <person name="Alvarez Arevalo M."/>
            <person name="Sterndorff E.B."/>
            <person name="Faurdal D."/>
            <person name="Vuksanovic O."/>
            <person name="Mourched A.-S."/>
            <person name="Charusanti P."/>
            <person name="Shaw S."/>
            <person name="Blin K."/>
            <person name="Weber T."/>
        </authorList>
    </citation>
    <scope>NUCLEOTIDE SEQUENCE</scope>
    <source>
        <strain evidence="2">NBC_00008</strain>
    </source>
</reference>
<proteinExistence type="predicted"/>
<organism evidence="2">
    <name type="scientific">Streptomyces sp. NBC_00008</name>
    <dbReference type="NCBI Taxonomy" id="2903610"/>
    <lineage>
        <taxon>Bacteria</taxon>
        <taxon>Bacillati</taxon>
        <taxon>Actinomycetota</taxon>
        <taxon>Actinomycetes</taxon>
        <taxon>Kitasatosporales</taxon>
        <taxon>Streptomycetaceae</taxon>
        <taxon>Streptomyces</taxon>
    </lineage>
</organism>
<evidence type="ECO:0008006" key="3">
    <source>
        <dbReference type="Google" id="ProtNLM"/>
    </source>
</evidence>